<dbReference type="SMART" id="SM00530">
    <property type="entry name" value="HTH_XRE"/>
    <property type="match status" value="1"/>
</dbReference>
<feature type="domain" description="HTH cro/C1-type" evidence="2">
    <location>
        <begin position="25"/>
        <end position="77"/>
    </location>
</feature>
<dbReference type="Proteomes" id="UP000751614">
    <property type="component" value="Unassembled WGS sequence"/>
</dbReference>
<evidence type="ECO:0000256" key="1">
    <source>
        <dbReference type="SAM" id="MobiDB-lite"/>
    </source>
</evidence>
<evidence type="ECO:0000259" key="2">
    <source>
        <dbReference type="PROSITE" id="PS50943"/>
    </source>
</evidence>
<keyword evidence="4" id="KW-1185">Reference proteome</keyword>
<name>A0ABY2WQW5_9FLAO</name>
<dbReference type="Pfam" id="PF01381">
    <property type="entry name" value="HTH_3"/>
    <property type="match status" value="1"/>
</dbReference>
<protein>
    <submittedName>
        <fullName evidence="3">Helix-turn-helix transcriptional regulator</fullName>
    </submittedName>
</protein>
<feature type="region of interest" description="Disordered" evidence="1">
    <location>
        <begin position="96"/>
        <end position="117"/>
    </location>
</feature>
<organism evidence="3 4">
    <name type="scientific">Flagellimonas algicola</name>
    <dbReference type="NCBI Taxonomy" id="2583815"/>
    <lineage>
        <taxon>Bacteria</taxon>
        <taxon>Pseudomonadati</taxon>
        <taxon>Bacteroidota</taxon>
        <taxon>Flavobacteriia</taxon>
        <taxon>Flavobacteriales</taxon>
        <taxon>Flavobacteriaceae</taxon>
        <taxon>Flagellimonas</taxon>
    </lineage>
</organism>
<dbReference type="InterPro" id="IPR010982">
    <property type="entry name" value="Lambda_DNA-bd_dom_sf"/>
</dbReference>
<accession>A0ABY2WQW5</accession>
<dbReference type="Gene3D" id="1.10.260.40">
    <property type="entry name" value="lambda repressor-like DNA-binding domains"/>
    <property type="match status" value="1"/>
</dbReference>
<dbReference type="InterPro" id="IPR001387">
    <property type="entry name" value="Cro/C1-type_HTH"/>
</dbReference>
<reference evidence="3 4" key="1">
    <citation type="submission" date="2019-05" db="EMBL/GenBank/DDBJ databases">
        <title>Flagellimonas sp. AsT0115, sp. nov., isolated from a marine red algae, Asparagopsis taxiformis.</title>
        <authorList>
            <person name="Kim J."/>
            <person name="Jeong S.E."/>
            <person name="Jeon C.O."/>
        </authorList>
    </citation>
    <scope>NUCLEOTIDE SEQUENCE [LARGE SCALE GENOMIC DNA]</scope>
    <source>
        <strain evidence="3 4">AsT0115</strain>
    </source>
</reference>
<dbReference type="CDD" id="cd00093">
    <property type="entry name" value="HTH_XRE"/>
    <property type="match status" value="1"/>
</dbReference>
<gene>
    <name evidence="3" type="ORF">FGG15_06070</name>
</gene>
<proteinExistence type="predicted"/>
<dbReference type="SUPFAM" id="SSF47413">
    <property type="entry name" value="lambda repressor-like DNA-binding domains"/>
    <property type="match status" value="1"/>
</dbReference>
<dbReference type="PROSITE" id="PS50943">
    <property type="entry name" value="HTH_CROC1"/>
    <property type="match status" value="1"/>
</dbReference>
<sequence length="117" mass="13296">MTGNTNIEWAHMTDSAIVEQLGRYIRRLRLQQDTSQAQLAEKAGLNRWTISKIENGEPVTLMSLIQILRALNSLYVLDTFQVSEEISPLAYAKLKKQQKQRASGKSNPKPNIKDLGW</sequence>
<dbReference type="EMBL" id="VCNI01000001">
    <property type="protein sequence ID" value="TMU57112.1"/>
    <property type="molecule type" value="Genomic_DNA"/>
</dbReference>
<evidence type="ECO:0000313" key="3">
    <source>
        <dbReference type="EMBL" id="TMU57112.1"/>
    </source>
</evidence>
<dbReference type="RefSeq" id="WP_138834252.1">
    <property type="nucleotide sequence ID" value="NZ_VCNI01000001.1"/>
</dbReference>
<evidence type="ECO:0000313" key="4">
    <source>
        <dbReference type="Proteomes" id="UP000751614"/>
    </source>
</evidence>
<comment type="caution">
    <text evidence="3">The sequence shown here is derived from an EMBL/GenBank/DDBJ whole genome shotgun (WGS) entry which is preliminary data.</text>
</comment>